<dbReference type="EMBL" id="FRDL01000005">
    <property type="protein sequence ID" value="SHN67639.1"/>
    <property type="molecule type" value="Genomic_DNA"/>
</dbReference>
<dbReference type="STRING" id="1189325.SAMN04488119_105142"/>
<dbReference type="Pfam" id="PF13462">
    <property type="entry name" value="Thioredoxin_4"/>
    <property type="match status" value="1"/>
</dbReference>
<name>A0A1M7TA93_9RHOB</name>
<dbReference type="PANTHER" id="PTHR13887:SF14">
    <property type="entry name" value="DISULFIDE BOND FORMATION PROTEIN D"/>
    <property type="match status" value="1"/>
</dbReference>
<dbReference type="AlphaFoldDB" id="A0A1M7TA93"/>
<dbReference type="PANTHER" id="PTHR13887">
    <property type="entry name" value="GLUTATHIONE S-TRANSFERASE KAPPA"/>
    <property type="match status" value="1"/>
</dbReference>
<evidence type="ECO:0000256" key="3">
    <source>
        <dbReference type="ARBA" id="ARBA00023002"/>
    </source>
</evidence>
<proteinExistence type="inferred from homology"/>
<gene>
    <name evidence="7" type="ORF">SAMN05216200_105141</name>
</gene>
<sequence>MSARGLPWLAALALVLLAVWGWRQQARLEPPELLPLAQPEGFFAPRGLGGAGLSVAMPRLDRAPPPPSGEALCAALRTGPRAAGLPGKDAVHVAYFTDYRCPWCRALGAALEKRAARGDIVLTYQEYPVLGEASRMAARAALAAWELGAYAPMRARLLASAFAPNRAYLRAIAPQRGVSAARLLAELDSPKVDAALLRAAAAARAFGFRGTPGLVIGAVVVQGGPSEAALDALIEAARRLPDPCAG</sequence>
<keyword evidence="3" id="KW-0560">Oxidoreductase</keyword>
<organism evidence="7 8">
    <name type="scientific">Oceanicella actignis</name>
    <dbReference type="NCBI Taxonomy" id="1189325"/>
    <lineage>
        <taxon>Bacteria</taxon>
        <taxon>Pseudomonadati</taxon>
        <taxon>Pseudomonadota</taxon>
        <taxon>Alphaproteobacteria</taxon>
        <taxon>Rhodobacterales</taxon>
        <taxon>Paracoccaceae</taxon>
        <taxon>Oceanicella</taxon>
    </lineage>
</organism>
<keyword evidence="4" id="KW-1015">Disulfide bond</keyword>
<evidence type="ECO:0000256" key="4">
    <source>
        <dbReference type="ARBA" id="ARBA00023157"/>
    </source>
</evidence>
<evidence type="ECO:0000313" key="8">
    <source>
        <dbReference type="Proteomes" id="UP000184066"/>
    </source>
</evidence>
<protein>
    <submittedName>
        <fullName evidence="7">Thioredoxin</fullName>
    </submittedName>
</protein>
<evidence type="ECO:0000256" key="5">
    <source>
        <dbReference type="ARBA" id="ARBA00023284"/>
    </source>
</evidence>
<accession>A0A1M7TA93</accession>
<keyword evidence="5" id="KW-0676">Redox-active center</keyword>
<evidence type="ECO:0000259" key="6">
    <source>
        <dbReference type="Pfam" id="PF13462"/>
    </source>
</evidence>
<dbReference type="Gene3D" id="3.40.30.10">
    <property type="entry name" value="Glutaredoxin"/>
    <property type="match status" value="1"/>
</dbReference>
<keyword evidence="8" id="KW-1185">Reference proteome</keyword>
<evidence type="ECO:0000313" key="7">
    <source>
        <dbReference type="EMBL" id="SHN67639.1"/>
    </source>
</evidence>
<dbReference type="SUPFAM" id="SSF52833">
    <property type="entry name" value="Thioredoxin-like"/>
    <property type="match status" value="1"/>
</dbReference>
<dbReference type="GO" id="GO:0016491">
    <property type="term" value="F:oxidoreductase activity"/>
    <property type="evidence" value="ECO:0007669"/>
    <property type="project" value="UniProtKB-KW"/>
</dbReference>
<dbReference type="OrthoDB" id="9780147at2"/>
<keyword evidence="2" id="KW-0732">Signal</keyword>
<evidence type="ECO:0000256" key="2">
    <source>
        <dbReference type="ARBA" id="ARBA00022729"/>
    </source>
</evidence>
<dbReference type="RefSeq" id="WP_072747337.1">
    <property type="nucleotide sequence ID" value="NZ_FOHL01000005.1"/>
</dbReference>
<dbReference type="InterPro" id="IPR036249">
    <property type="entry name" value="Thioredoxin-like_sf"/>
</dbReference>
<feature type="domain" description="Thioredoxin-like fold" evidence="6">
    <location>
        <begin position="91"/>
        <end position="235"/>
    </location>
</feature>
<dbReference type="InterPro" id="IPR012336">
    <property type="entry name" value="Thioredoxin-like_fold"/>
</dbReference>
<evidence type="ECO:0000256" key="1">
    <source>
        <dbReference type="ARBA" id="ARBA00005791"/>
    </source>
</evidence>
<dbReference type="Proteomes" id="UP000184066">
    <property type="component" value="Unassembled WGS sequence"/>
</dbReference>
<comment type="similarity">
    <text evidence="1">Belongs to the thioredoxin family. DsbA subfamily.</text>
</comment>
<reference evidence="7 8" key="1">
    <citation type="submission" date="2016-12" db="EMBL/GenBank/DDBJ databases">
        <authorList>
            <person name="Song W.-J."/>
            <person name="Kurnit D.M."/>
        </authorList>
    </citation>
    <scope>NUCLEOTIDE SEQUENCE [LARGE SCALE GENOMIC DNA]</scope>
    <source>
        <strain evidence="7 8">CGMCC 1.10808</strain>
    </source>
</reference>